<name>A0ABR1IBZ3_9HYPO</name>
<dbReference type="Proteomes" id="UP001498421">
    <property type="component" value="Unassembled WGS sequence"/>
</dbReference>
<evidence type="ECO:0000313" key="2">
    <source>
        <dbReference type="Proteomes" id="UP001498421"/>
    </source>
</evidence>
<protein>
    <submittedName>
        <fullName evidence="1">Uncharacterized protein</fullName>
    </submittedName>
</protein>
<dbReference type="EMBL" id="JAZAVK010000019">
    <property type="protein sequence ID" value="KAK7430447.1"/>
    <property type="molecule type" value="Genomic_DNA"/>
</dbReference>
<keyword evidence="2" id="KW-1185">Reference proteome</keyword>
<gene>
    <name evidence="1" type="ORF">QQZ08_002966</name>
</gene>
<accession>A0ABR1IBZ3</accession>
<reference evidence="1 2" key="1">
    <citation type="journal article" date="2025" name="Microbiol. Resour. Announc.">
        <title>Draft genome sequences for Neonectria magnoliae and Neonectria punicea, canker pathogens of Liriodendron tulipifera and Acer saccharum in West Virginia.</title>
        <authorList>
            <person name="Petronek H.M."/>
            <person name="Kasson M.T."/>
            <person name="Metheny A.M."/>
            <person name="Stauder C.M."/>
            <person name="Lovett B."/>
            <person name="Lynch S.C."/>
            <person name="Garnas J.R."/>
            <person name="Kasson L.R."/>
            <person name="Stajich J.E."/>
        </authorList>
    </citation>
    <scope>NUCLEOTIDE SEQUENCE [LARGE SCALE GENOMIC DNA]</scope>
    <source>
        <strain evidence="1 2">NRRL 64651</strain>
    </source>
</reference>
<evidence type="ECO:0000313" key="1">
    <source>
        <dbReference type="EMBL" id="KAK7430447.1"/>
    </source>
</evidence>
<comment type="caution">
    <text evidence="1">The sequence shown here is derived from an EMBL/GenBank/DDBJ whole genome shotgun (WGS) entry which is preliminary data.</text>
</comment>
<proteinExistence type="predicted"/>
<organism evidence="1 2">
    <name type="scientific">Neonectria magnoliae</name>
    <dbReference type="NCBI Taxonomy" id="2732573"/>
    <lineage>
        <taxon>Eukaryota</taxon>
        <taxon>Fungi</taxon>
        <taxon>Dikarya</taxon>
        <taxon>Ascomycota</taxon>
        <taxon>Pezizomycotina</taxon>
        <taxon>Sordariomycetes</taxon>
        <taxon>Hypocreomycetidae</taxon>
        <taxon>Hypocreales</taxon>
        <taxon>Nectriaceae</taxon>
        <taxon>Neonectria</taxon>
    </lineage>
</organism>
<sequence>MAFITSCSFINVKYFIECCRKVYFAIEDYSIAVFVIVNAGLYYLFQENADKCLEYHHLCRDNLETALSNWPLLHLPNKEMIETLLLGATYSIEISKFTIGYQLNSAAAARTTGRNCAASSSQDEAAVEGQEIGMVQVAGIEDESPHHRRAMSLEMILKSGQVSHLASLTLTLIYRGIPSAPGFSSPFNAECIEAARMAFNSHAECMKLSSDSRFAELGYLNWTILYAPFTPFTILFCHVIETSNAEGLQRLEHFAASLQPLLSMSPAIDKFQHLCKVLHQAAALYIGAKAQAQQDHDLIYVFLPAGLHTRATSNGEHTLWW</sequence>